<dbReference type="InterPro" id="IPR003591">
    <property type="entry name" value="Leu-rich_rpt_typical-subtyp"/>
</dbReference>
<dbReference type="SUPFAM" id="SSF52058">
    <property type="entry name" value="L domain-like"/>
    <property type="match status" value="1"/>
</dbReference>
<evidence type="ECO:0000256" key="4">
    <source>
        <dbReference type="SAM" id="Phobius"/>
    </source>
</evidence>
<dbReference type="InterPro" id="IPR001611">
    <property type="entry name" value="Leu-rich_rpt"/>
</dbReference>
<dbReference type="EMBL" id="SUNJ01002505">
    <property type="protein sequence ID" value="TPP65922.1"/>
    <property type="molecule type" value="Genomic_DNA"/>
</dbReference>
<feature type="compositionally biased region" description="Basic and acidic residues" evidence="3">
    <location>
        <begin position="669"/>
        <end position="680"/>
    </location>
</feature>
<dbReference type="PANTHER" id="PTHR24366">
    <property type="entry name" value="IG(IMMUNOGLOBULIN) AND LRR(LEUCINE RICH REPEAT) DOMAINS"/>
    <property type="match status" value="1"/>
</dbReference>
<organism evidence="6 7">
    <name type="scientific">Fasciola gigantica</name>
    <name type="common">Giant liver fluke</name>
    <dbReference type="NCBI Taxonomy" id="46835"/>
    <lineage>
        <taxon>Eukaryota</taxon>
        <taxon>Metazoa</taxon>
        <taxon>Spiralia</taxon>
        <taxon>Lophotrochozoa</taxon>
        <taxon>Platyhelminthes</taxon>
        <taxon>Trematoda</taxon>
        <taxon>Digenea</taxon>
        <taxon>Plagiorchiida</taxon>
        <taxon>Echinostomata</taxon>
        <taxon>Echinostomatoidea</taxon>
        <taxon>Fasciolidae</taxon>
        <taxon>Fasciola</taxon>
    </lineage>
</organism>
<dbReference type="InterPro" id="IPR032675">
    <property type="entry name" value="LRR_dom_sf"/>
</dbReference>
<comment type="caution">
    <text evidence="6">The sequence shown here is derived from an EMBL/GenBank/DDBJ whole genome shotgun (WGS) entry which is preliminary data.</text>
</comment>
<feature type="region of interest" description="Disordered" evidence="3">
    <location>
        <begin position="658"/>
        <end position="697"/>
    </location>
</feature>
<evidence type="ECO:0000256" key="2">
    <source>
        <dbReference type="ARBA" id="ARBA00022737"/>
    </source>
</evidence>
<keyword evidence="1" id="KW-0433">Leucine-rich repeat</keyword>
<evidence type="ECO:0000313" key="6">
    <source>
        <dbReference type="EMBL" id="TPP65922.1"/>
    </source>
</evidence>
<feature type="compositionally biased region" description="Low complexity" evidence="3">
    <location>
        <begin position="658"/>
        <end position="667"/>
    </location>
</feature>
<name>A0A504YVD7_FASGI</name>
<dbReference type="SMART" id="SM00369">
    <property type="entry name" value="LRR_TYP"/>
    <property type="match status" value="8"/>
</dbReference>
<keyword evidence="4" id="KW-1133">Transmembrane helix</keyword>
<gene>
    <name evidence="6" type="ORF">FGIG_10819</name>
</gene>
<accession>A0A504YVD7</accession>
<evidence type="ECO:0000256" key="1">
    <source>
        <dbReference type="ARBA" id="ARBA00022614"/>
    </source>
</evidence>
<evidence type="ECO:0000256" key="5">
    <source>
        <dbReference type="SAM" id="SignalP"/>
    </source>
</evidence>
<dbReference type="Proteomes" id="UP000316759">
    <property type="component" value="Unassembled WGS sequence"/>
</dbReference>
<protein>
    <submittedName>
        <fullName evidence="6">TLR4 interactor with leucine rich repeat</fullName>
    </submittedName>
</protein>
<reference evidence="6 7" key="1">
    <citation type="submission" date="2019-04" db="EMBL/GenBank/DDBJ databases">
        <title>Annotation for the trematode Fasciola gigantica.</title>
        <authorList>
            <person name="Choi Y.-J."/>
        </authorList>
    </citation>
    <scope>NUCLEOTIDE SEQUENCE [LARGE SCALE GENOMIC DNA]</scope>
    <source>
        <strain evidence="6">Uganda_cow_1</strain>
    </source>
</reference>
<sequence length="777" mass="86266">MEITPTAVLSLFIFLVCVLLHSTSAIQETPSLKGNSCRCDFADITGACVCTDVDNVSSLDDLFDTYSDLLCSVQSSLIRSAQFVRLPQLRKIVGNQSLLRSNCSLKYLTNMSLSSTGLVQLDENSFWDFPNLVWLNFSHNQQLNNYGDGAFAPFGSQLITLIARHNPVRSLTRDVFRGLHVLQKLFLSDNKIGYIEAGVFSRNCCADLRELRLDNNILTVLDSDTFSGLKRLEVLDLRNNPLQQIDPGTFVHAATTLTELYMSHNDATSFGGFDSPHPDLFVQLNRLTVLQMDQLKLKNLSSVNFRGLSNLRILSLRGNRLTQLPADVFSVLKGLEHLDLSANLLVCVPSALNPMEQPDFLAGLPLKWIDLSWNRLTHLNQLTIRSLGLFEPRPLDGTRVVLNLTANPWQNIDDDAFCGSPATPVIQPTDLFMGPAPSTPFGAWRTSLGLWVSRAQWPNGPLALVGPKSRLFGLMLNDATTERLIELPDDEFGFFRFGHALLGSDSSEHRCQQFRVNERPRRAPNDTSQLGEIKRPSPISIAYSLASYCPRLLIHKLEDWELDNLRVSELVDSYDSMGKSSLLTTDRGSRLYLLVIVGVCITFLLIALTVIMCYRAWSRRTSQKCDNNDFEGCPTGLTLEGPTEKQLLLRHQTISVNNVNSNPINTNTHADDNGNEENRQYHRHSHSFHTSHSNPVDGHRSAGFQTTTTTTTAIESNDSGPVLADSRSISPNLIDSQAAVCAVVPISRAHLRSGRPKSDSDANEIDTSQKLTAFGVV</sequence>
<dbReference type="Pfam" id="PF13855">
    <property type="entry name" value="LRR_8"/>
    <property type="match status" value="2"/>
</dbReference>
<keyword evidence="5" id="KW-0732">Signal</keyword>
<dbReference type="OrthoDB" id="1055097at2759"/>
<feature type="chain" id="PRO_5021426551" evidence="5">
    <location>
        <begin position="26"/>
        <end position="777"/>
    </location>
</feature>
<keyword evidence="4" id="KW-0472">Membrane</keyword>
<dbReference type="SMART" id="SM00365">
    <property type="entry name" value="LRR_SD22"/>
    <property type="match status" value="5"/>
</dbReference>
<dbReference type="Gene3D" id="3.80.10.10">
    <property type="entry name" value="Ribonuclease Inhibitor"/>
    <property type="match status" value="3"/>
</dbReference>
<keyword evidence="7" id="KW-1185">Reference proteome</keyword>
<feature type="transmembrane region" description="Helical" evidence="4">
    <location>
        <begin position="591"/>
        <end position="614"/>
    </location>
</feature>
<keyword evidence="2" id="KW-0677">Repeat</keyword>
<evidence type="ECO:0000313" key="7">
    <source>
        <dbReference type="Proteomes" id="UP000316759"/>
    </source>
</evidence>
<keyword evidence="4" id="KW-0812">Transmembrane</keyword>
<dbReference type="STRING" id="46835.A0A504YVD7"/>
<feature type="signal peptide" evidence="5">
    <location>
        <begin position="1"/>
        <end position="25"/>
    </location>
</feature>
<dbReference type="AlphaFoldDB" id="A0A504YVD7"/>
<dbReference type="PROSITE" id="PS51450">
    <property type="entry name" value="LRR"/>
    <property type="match status" value="2"/>
</dbReference>
<evidence type="ECO:0000256" key="3">
    <source>
        <dbReference type="SAM" id="MobiDB-lite"/>
    </source>
</evidence>
<proteinExistence type="predicted"/>